<organism evidence="1 2">
    <name type="scientific">Euzebyella marina</name>
    <dbReference type="NCBI Taxonomy" id="1761453"/>
    <lineage>
        <taxon>Bacteria</taxon>
        <taxon>Pseudomonadati</taxon>
        <taxon>Bacteroidota</taxon>
        <taxon>Flavobacteriia</taxon>
        <taxon>Flavobacteriales</taxon>
        <taxon>Flavobacteriaceae</taxon>
        <taxon>Euzebyella</taxon>
    </lineage>
</organism>
<sequence>MKKFSFVLSVVALLYGLNSCSDDSLDVTDNNEEPKAVDKTANLQGTGDSANDLLSNDRFNKLKIEIAYVEGFQPTQEAIDGFVDYLKKRTFKEDIELVYQQLSSPDEDSLTLEEITDLESKNRTVYNEGSTLGIYIYFSDSPAEGDDLDEGLVTLGAVYRNTSMIIHEVTVRKLAKQSFFISDPDVELTTLNHEFGHLFGLVNLGTDMVNDHEDDLVDENGEPEVDSNGNTKGNNHCAIEGCLMRAELQFGGPSNKGQSLFAKNPNSLKVPCRLNGLSVLKMLESRTARGLAEPPSLDAQCLLDLAGNGGRQ</sequence>
<dbReference type="OrthoDB" id="1121673at2"/>
<keyword evidence="2" id="KW-1185">Reference proteome</keyword>
<dbReference type="KEGG" id="emar:D1013_16900"/>
<evidence type="ECO:0000313" key="2">
    <source>
        <dbReference type="Proteomes" id="UP000276309"/>
    </source>
</evidence>
<proteinExistence type="predicted"/>
<dbReference type="RefSeq" id="WP_121850780.1">
    <property type="nucleotide sequence ID" value="NZ_CP032050.1"/>
</dbReference>
<dbReference type="AlphaFoldDB" id="A0A3G2LBZ5"/>
<dbReference type="Proteomes" id="UP000276309">
    <property type="component" value="Chromosome"/>
</dbReference>
<evidence type="ECO:0000313" key="1">
    <source>
        <dbReference type="EMBL" id="AYN69792.1"/>
    </source>
</evidence>
<evidence type="ECO:0008006" key="3">
    <source>
        <dbReference type="Google" id="ProtNLM"/>
    </source>
</evidence>
<reference evidence="1 2" key="1">
    <citation type="submission" date="2018-08" db="EMBL/GenBank/DDBJ databases">
        <title>The reduced genetic potential of extracellular carbohydrate catabolism in Euzebyella marina RN62, a Flavobacteriia bacterium isolated from the hadal water.</title>
        <authorList>
            <person name="Xue C."/>
        </authorList>
    </citation>
    <scope>NUCLEOTIDE SEQUENCE [LARGE SCALE GENOMIC DNA]</scope>
    <source>
        <strain evidence="1 2">RN62</strain>
    </source>
</reference>
<accession>A0A3G2LBZ5</accession>
<name>A0A3G2LBZ5_9FLAO</name>
<dbReference type="EMBL" id="CP032050">
    <property type="protein sequence ID" value="AYN69792.1"/>
    <property type="molecule type" value="Genomic_DNA"/>
</dbReference>
<gene>
    <name evidence="1" type="ORF">D1013_16900</name>
</gene>
<protein>
    <recommendedName>
        <fullName evidence="3">Membrane metalloprotease</fullName>
    </recommendedName>
</protein>